<feature type="transmembrane region" description="Helical" evidence="3">
    <location>
        <begin position="113"/>
        <end position="140"/>
    </location>
</feature>
<comment type="similarity">
    <text evidence="1">Belongs to the ABC-2 integral membrane protein family.</text>
</comment>
<accession>A0A2S8S7Z0</accession>
<proteinExistence type="inferred from homology"/>
<sequence>MFRVETRQNGFQAALRTVDLIYHNTVRAVRRGHSNAVIGLLMNIFQMLVMIAVFYALFQIMGMRGAAIRGDYFVYLMTGIFTFMTNVKTMGAVAGAEGPTSAMMLHAPMTTAIAITSAALAALYTQILSLVAILGIYHLAVTPIEIYDPIGVMAMIILAWFSGACVGLVVLAAKPWAPGVVGIATTIYSRVNLIFSGKMFVGNALGYTMLKFFDWNPLFHIIDQGRGYAFIDYYPHNSSIAYPVYVSLALLMLGLMGEFYGRRHVSLSWFAGK</sequence>
<feature type="transmembrane region" description="Helical" evidence="3">
    <location>
        <begin position="240"/>
        <end position="260"/>
    </location>
</feature>
<dbReference type="OrthoDB" id="7835223at2"/>
<keyword evidence="3" id="KW-0812">Transmembrane</keyword>
<comment type="caution">
    <text evidence="4">The sequence shown here is derived from an EMBL/GenBank/DDBJ whole genome shotgun (WGS) entry which is preliminary data.</text>
</comment>
<feature type="transmembrane region" description="Helical" evidence="3">
    <location>
        <begin position="72"/>
        <end position="93"/>
    </location>
</feature>
<name>A0A2S8S7Z0_9RHOB</name>
<keyword evidence="5" id="KW-1185">Reference proteome</keyword>
<dbReference type="AlphaFoldDB" id="A0A2S8S7Z0"/>
<evidence type="ECO:0000313" key="4">
    <source>
        <dbReference type="EMBL" id="PQV56935.1"/>
    </source>
</evidence>
<reference evidence="4 5" key="1">
    <citation type="submission" date="2018-02" db="EMBL/GenBank/DDBJ databases">
        <title>Genomic Encyclopedia of Archaeal and Bacterial Type Strains, Phase II (KMG-II): from individual species to whole genera.</title>
        <authorList>
            <person name="Goeker M."/>
        </authorList>
    </citation>
    <scope>NUCLEOTIDE SEQUENCE [LARGE SCALE GENOMIC DNA]</scope>
    <source>
        <strain evidence="4 5">DSM 18921</strain>
    </source>
</reference>
<dbReference type="RefSeq" id="WP_105514697.1">
    <property type="nucleotide sequence ID" value="NZ_PVEP01000003.1"/>
</dbReference>
<keyword evidence="3" id="KW-0472">Membrane</keyword>
<dbReference type="GO" id="GO:0015920">
    <property type="term" value="P:lipopolysaccharide transport"/>
    <property type="evidence" value="ECO:0007669"/>
    <property type="project" value="TreeGrafter"/>
</dbReference>
<feature type="transmembrane region" description="Helical" evidence="3">
    <location>
        <begin position="36"/>
        <end position="60"/>
    </location>
</feature>
<gene>
    <name evidence="4" type="ORF">LX70_01789</name>
</gene>
<evidence type="ECO:0000256" key="2">
    <source>
        <dbReference type="ARBA" id="ARBA00022448"/>
    </source>
</evidence>
<organism evidence="4 5">
    <name type="scientific">Albidovulum denitrificans</name>
    <dbReference type="NCBI Taxonomy" id="404881"/>
    <lineage>
        <taxon>Bacteria</taxon>
        <taxon>Pseudomonadati</taxon>
        <taxon>Pseudomonadota</taxon>
        <taxon>Alphaproteobacteria</taxon>
        <taxon>Rhodobacterales</taxon>
        <taxon>Paracoccaceae</taxon>
        <taxon>Albidovulum</taxon>
    </lineage>
</organism>
<keyword evidence="2" id="KW-0813">Transport</keyword>
<evidence type="ECO:0000256" key="3">
    <source>
        <dbReference type="SAM" id="Phobius"/>
    </source>
</evidence>
<feature type="transmembrane region" description="Helical" evidence="3">
    <location>
        <begin position="152"/>
        <end position="173"/>
    </location>
</feature>
<dbReference type="PANTHER" id="PTHR30413:SF10">
    <property type="entry name" value="CAPSULE POLYSACCHARIDE EXPORT INNER-MEMBRANE PROTEIN CTRC"/>
    <property type="match status" value="1"/>
</dbReference>
<keyword evidence="3" id="KW-1133">Transmembrane helix</keyword>
<dbReference type="EMBL" id="PVEP01000003">
    <property type="protein sequence ID" value="PQV56935.1"/>
    <property type="molecule type" value="Genomic_DNA"/>
</dbReference>
<dbReference type="Proteomes" id="UP000238338">
    <property type="component" value="Unassembled WGS sequence"/>
</dbReference>
<evidence type="ECO:0000256" key="1">
    <source>
        <dbReference type="ARBA" id="ARBA00007783"/>
    </source>
</evidence>
<evidence type="ECO:0000313" key="5">
    <source>
        <dbReference type="Proteomes" id="UP000238338"/>
    </source>
</evidence>
<protein>
    <submittedName>
        <fullName evidence="4">ABC-type polysaccharide/polyol phosphate export permease</fullName>
    </submittedName>
</protein>
<dbReference type="PANTHER" id="PTHR30413">
    <property type="entry name" value="INNER MEMBRANE TRANSPORT PERMEASE"/>
    <property type="match status" value="1"/>
</dbReference>